<evidence type="ECO:0000313" key="2">
    <source>
        <dbReference type="EMBL" id="EDO46923.1"/>
    </source>
</evidence>
<dbReference type="OrthoDB" id="5944997at2759"/>
<dbReference type="EMBL" id="DS469523">
    <property type="protein sequence ID" value="EDO46923.1"/>
    <property type="molecule type" value="Genomic_DNA"/>
</dbReference>
<evidence type="ECO:0000256" key="1">
    <source>
        <dbReference type="SAM" id="Phobius"/>
    </source>
</evidence>
<keyword evidence="3" id="KW-1185">Reference proteome</keyword>
<keyword evidence="1" id="KW-0812">Transmembrane</keyword>
<sequence>MMGAQPTNNLQSEMVKRIQGRPCWQHFSAVVTVAGFTLLLLYKLWSIHGRRSLALGETSVLVQDQRGSGLYLTLKLRCYYCDTEDYGPTWKDVMSDKTCQDTIMSQCYANQTTGDRKVTKVVSLIRACVSECTCSDEENWCSPEVCGRNVQCCWRQVYCNDEHEKRIGLSQPAFTHKYHDTHNRV</sequence>
<accession>A7RNH3</accession>
<evidence type="ECO:0000313" key="3">
    <source>
        <dbReference type="Proteomes" id="UP000001593"/>
    </source>
</evidence>
<dbReference type="OMA" id="YKLWSIH"/>
<gene>
    <name evidence="2" type="ORF">NEMVEDRAFT_v1g239586</name>
</gene>
<keyword evidence="1" id="KW-1133">Transmembrane helix</keyword>
<organism evidence="2 3">
    <name type="scientific">Nematostella vectensis</name>
    <name type="common">Starlet sea anemone</name>
    <dbReference type="NCBI Taxonomy" id="45351"/>
    <lineage>
        <taxon>Eukaryota</taxon>
        <taxon>Metazoa</taxon>
        <taxon>Cnidaria</taxon>
        <taxon>Anthozoa</taxon>
        <taxon>Hexacorallia</taxon>
        <taxon>Actiniaria</taxon>
        <taxon>Edwardsiidae</taxon>
        <taxon>Nematostella</taxon>
    </lineage>
</organism>
<name>A7RNH3_NEMVE</name>
<reference evidence="2 3" key="1">
    <citation type="journal article" date="2007" name="Science">
        <title>Sea anemone genome reveals ancestral eumetazoan gene repertoire and genomic organization.</title>
        <authorList>
            <person name="Putnam N.H."/>
            <person name="Srivastava M."/>
            <person name="Hellsten U."/>
            <person name="Dirks B."/>
            <person name="Chapman J."/>
            <person name="Salamov A."/>
            <person name="Terry A."/>
            <person name="Shapiro H."/>
            <person name="Lindquist E."/>
            <person name="Kapitonov V.V."/>
            <person name="Jurka J."/>
            <person name="Genikhovich G."/>
            <person name="Grigoriev I.V."/>
            <person name="Lucas S.M."/>
            <person name="Steele R.E."/>
            <person name="Finnerty J.R."/>
            <person name="Technau U."/>
            <person name="Martindale M.Q."/>
            <person name="Rokhsar D.S."/>
        </authorList>
    </citation>
    <scope>NUCLEOTIDE SEQUENCE [LARGE SCALE GENOMIC DNA]</scope>
    <source>
        <strain evidence="3">CH2 X CH6</strain>
    </source>
</reference>
<dbReference type="HOGENOM" id="CLU_1462977_0_0_1"/>
<dbReference type="InParanoid" id="A7RNH3"/>
<dbReference type="KEGG" id="nve:5519005"/>
<dbReference type="AlphaFoldDB" id="A7RNH3"/>
<feature type="transmembrane region" description="Helical" evidence="1">
    <location>
        <begin position="24"/>
        <end position="42"/>
    </location>
</feature>
<keyword evidence="1" id="KW-0472">Membrane</keyword>
<dbReference type="Proteomes" id="UP000001593">
    <property type="component" value="Unassembled WGS sequence"/>
</dbReference>
<protein>
    <submittedName>
        <fullName evidence="2">Uncharacterized protein</fullName>
    </submittedName>
</protein>
<proteinExistence type="predicted"/>